<protein>
    <submittedName>
        <fullName evidence="2">Sugar kinase of the NBD/HSP70 family</fullName>
    </submittedName>
</protein>
<dbReference type="EMBL" id="BGKA01000157">
    <property type="protein sequence ID" value="GBH18438.1"/>
    <property type="molecule type" value="Genomic_DNA"/>
</dbReference>
<keyword evidence="2" id="KW-0418">Kinase</keyword>
<dbReference type="AlphaFoldDB" id="A0AAN4TM00"/>
<dbReference type="Proteomes" id="UP000248291">
    <property type="component" value="Unassembled WGS sequence"/>
</dbReference>
<evidence type="ECO:0000256" key="1">
    <source>
        <dbReference type="SAM" id="Phobius"/>
    </source>
</evidence>
<evidence type="ECO:0000313" key="2">
    <source>
        <dbReference type="EMBL" id="GBH18438.1"/>
    </source>
</evidence>
<gene>
    <name evidence="2" type="ORF">KPSA3_04425</name>
</gene>
<organism evidence="2 3">
    <name type="scientific">Pseudomonas syringae pv. actinidiae</name>
    <dbReference type="NCBI Taxonomy" id="103796"/>
    <lineage>
        <taxon>Bacteria</taxon>
        <taxon>Pseudomonadati</taxon>
        <taxon>Pseudomonadota</taxon>
        <taxon>Gammaproteobacteria</taxon>
        <taxon>Pseudomonadales</taxon>
        <taxon>Pseudomonadaceae</taxon>
        <taxon>Pseudomonas</taxon>
        <taxon>Pseudomonas syringae</taxon>
    </lineage>
</organism>
<keyword evidence="1" id="KW-0812">Transmembrane</keyword>
<name>A0AAN4TM00_PSESF</name>
<dbReference type="GO" id="GO:0016301">
    <property type="term" value="F:kinase activity"/>
    <property type="evidence" value="ECO:0007669"/>
    <property type="project" value="UniProtKB-KW"/>
</dbReference>
<accession>A0AAN4TM00</accession>
<feature type="transmembrane region" description="Helical" evidence="1">
    <location>
        <begin position="125"/>
        <end position="146"/>
    </location>
</feature>
<keyword evidence="2" id="KW-0808">Transferase</keyword>
<reference evidence="2 3" key="1">
    <citation type="submission" date="2018-04" db="EMBL/GenBank/DDBJ databases">
        <title>Draft genome sequence of Pseudomonas syringae pv. actinidiae biovar 3 strains isolated from kiwifruit in Kagawa prefecture.</title>
        <authorList>
            <person name="Tabuchi M."/>
            <person name="Saito M."/>
            <person name="Fujiwara S."/>
            <person name="Sasa N."/>
            <person name="Akimitsu K."/>
            <person name="Gomi K."/>
            <person name="Konishi-Sugita S."/>
            <person name="Hamano K."/>
            <person name="Kataoka I."/>
        </authorList>
    </citation>
    <scope>NUCLEOTIDE SEQUENCE [LARGE SCALE GENOMIC DNA]</scope>
    <source>
        <strain evidence="2 3">MAFF212211</strain>
    </source>
</reference>
<feature type="transmembrane region" description="Helical" evidence="1">
    <location>
        <begin position="89"/>
        <end position="105"/>
    </location>
</feature>
<keyword evidence="1" id="KW-1133">Transmembrane helix</keyword>
<sequence length="168" mass="18432">MKDFERSFRKGSESVNRRVILTFRALFNRIARSSRYSDELVEVEILRIKFGAGLLQAAIDGGEITKKELGLRKAALKTINAKLKHRNDFIVLASGALAVYGLTSFNPKEHSSVLLDLFPSLSATALGQVPSLFVLSMLALTGVLLIERAAMLSAVARNEEIVNVIDSL</sequence>
<evidence type="ECO:0000313" key="3">
    <source>
        <dbReference type="Proteomes" id="UP000248291"/>
    </source>
</evidence>
<proteinExistence type="predicted"/>
<comment type="caution">
    <text evidence="2">The sequence shown here is derived from an EMBL/GenBank/DDBJ whole genome shotgun (WGS) entry which is preliminary data.</text>
</comment>
<keyword evidence="1" id="KW-0472">Membrane</keyword>